<keyword evidence="8 11" id="KW-0472">Membrane</keyword>
<dbReference type="EMBL" id="FLOB01000002">
    <property type="protein sequence ID" value="SBS28383.1"/>
    <property type="molecule type" value="Genomic_DNA"/>
</dbReference>
<evidence type="ECO:0000256" key="5">
    <source>
        <dbReference type="ARBA" id="ARBA00022519"/>
    </source>
</evidence>
<protein>
    <submittedName>
        <fullName evidence="14">Aerotaxis receptor</fullName>
    </submittedName>
</protein>
<feature type="domain" description="PAS" evidence="13">
    <location>
        <begin position="24"/>
        <end position="49"/>
    </location>
</feature>
<keyword evidence="7 11" id="KW-1133">Transmembrane helix</keyword>
<organism evidence="14 15">
    <name type="scientific">Marinomonas spartinae</name>
    <dbReference type="NCBI Taxonomy" id="1792290"/>
    <lineage>
        <taxon>Bacteria</taxon>
        <taxon>Pseudomonadati</taxon>
        <taxon>Pseudomonadota</taxon>
        <taxon>Gammaproteobacteria</taxon>
        <taxon>Oceanospirillales</taxon>
        <taxon>Oceanospirillaceae</taxon>
        <taxon>Marinomonas</taxon>
    </lineage>
</organism>
<keyword evidence="4" id="KW-0145">Chemotaxis</keyword>
<keyword evidence="5" id="KW-0997">Cell inner membrane</keyword>
<dbReference type="CDD" id="cd00130">
    <property type="entry name" value="PAS"/>
    <property type="match status" value="1"/>
</dbReference>
<dbReference type="AlphaFoldDB" id="A0A1A8T782"/>
<evidence type="ECO:0000256" key="1">
    <source>
        <dbReference type="ARBA" id="ARBA00004429"/>
    </source>
</evidence>
<sequence length="520" mass="56961">MRKMPVTNKECDYPSNYVLVSSTDVKGRITFVNDAFCEVAGYTREELIGAPHNLIRHIDVPPAVFADMWANLKQGNSWMGIVKNRCKSGDHYWVSAHVSPLIDNQKIIGYESVRRKATREEIHHAQSIYDRINAGKGMLPTKTKLLAYLSNHTWPVMFFFVLLGIISLLTNSLVFQIGGPVVALLGFILSWVQSESLNATASALPVEANNPIGQYLYTKSVGLKAAIPFAHIHQQAAADTFRYRLKEGAAQLRKRAAGAKQSVTSNLANFNQQRHTFQSIVSASSQVLASANDVSEHVGKAVEATGEVEVASRESQTLAKVTGETMREVYREILEAKKVVEILASQSDGINTVVNSISDIAEQTNLLALNAAIESARAGEAGRGFAVVADEVRALAIRTQDATQNINKMTETLKSNTIEVTKTIDKGATVAHDGVDKVTLVAEKMKYIETSITRIVEMTSQINVSSEEQASVARDLNNQMQEVDGLSLRSIESAESIVTNIAHIEEEAYEQGNLAERMKA</sequence>
<evidence type="ECO:0000313" key="14">
    <source>
        <dbReference type="EMBL" id="SBS28383.1"/>
    </source>
</evidence>
<dbReference type="GO" id="GO:0006935">
    <property type="term" value="P:chemotaxis"/>
    <property type="evidence" value="ECO:0007669"/>
    <property type="project" value="UniProtKB-KW"/>
</dbReference>
<dbReference type="GO" id="GO:0007165">
    <property type="term" value="P:signal transduction"/>
    <property type="evidence" value="ECO:0007669"/>
    <property type="project" value="UniProtKB-KW"/>
</dbReference>
<dbReference type="SMART" id="SM00283">
    <property type="entry name" value="MA"/>
    <property type="match status" value="1"/>
</dbReference>
<evidence type="ECO:0000259" key="12">
    <source>
        <dbReference type="PROSITE" id="PS50111"/>
    </source>
</evidence>
<accession>A0A1A8T782</accession>
<evidence type="ECO:0000256" key="4">
    <source>
        <dbReference type="ARBA" id="ARBA00022500"/>
    </source>
</evidence>
<evidence type="ECO:0000256" key="7">
    <source>
        <dbReference type="ARBA" id="ARBA00022989"/>
    </source>
</evidence>
<dbReference type="RefSeq" id="WP_067013631.1">
    <property type="nucleotide sequence ID" value="NZ_FLOB01000002.1"/>
</dbReference>
<evidence type="ECO:0000256" key="9">
    <source>
        <dbReference type="ARBA" id="ARBA00023224"/>
    </source>
</evidence>
<dbReference type="Gene3D" id="1.10.287.950">
    <property type="entry name" value="Methyl-accepting chemotaxis protein"/>
    <property type="match status" value="1"/>
</dbReference>
<keyword evidence="3" id="KW-0488">Methylation</keyword>
<dbReference type="OrthoDB" id="5675566at2"/>
<evidence type="ECO:0000256" key="11">
    <source>
        <dbReference type="SAM" id="Phobius"/>
    </source>
</evidence>
<evidence type="ECO:0000256" key="2">
    <source>
        <dbReference type="ARBA" id="ARBA00022475"/>
    </source>
</evidence>
<dbReference type="SUPFAM" id="SSF58104">
    <property type="entry name" value="Methyl-accepting chemotaxis protein (MCP) signaling domain"/>
    <property type="match status" value="1"/>
</dbReference>
<keyword evidence="9 10" id="KW-0807">Transducer</keyword>
<evidence type="ECO:0000256" key="6">
    <source>
        <dbReference type="ARBA" id="ARBA00022692"/>
    </source>
</evidence>
<dbReference type="FunFam" id="3.30.450.20:FF:000046">
    <property type="entry name" value="Aerotaxis sensor receptor"/>
    <property type="match status" value="1"/>
</dbReference>
<dbReference type="InterPro" id="IPR013655">
    <property type="entry name" value="PAS_fold_3"/>
</dbReference>
<dbReference type="GO" id="GO:0005886">
    <property type="term" value="C:plasma membrane"/>
    <property type="evidence" value="ECO:0007669"/>
    <property type="project" value="UniProtKB-SubCell"/>
</dbReference>
<keyword evidence="14" id="KW-0675">Receptor</keyword>
<feature type="transmembrane region" description="Helical" evidence="11">
    <location>
        <begin position="145"/>
        <end position="167"/>
    </location>
</feature>
<dbReference type="Pfam" id="PF08447">
    <property type="entry name" value="PAS_3"/>
    <property type="match status" value="1"/>
</dbReference>
<evidence type="ECO:0000259" key="13">
    <source>
        <dbReference type="PROSITE" id="PS50112"/>
    </source>
</evidence>
<comment type="subcellular location">
    <subcellularLocation>
        <location evidence="1">Cell inner membrane</location>
        <topology evidence="1">Multi-pass membrane protein</topology>
    </subcellularLocation>
</comment>
<proteinExistence type="predicted"/>
<dbReference type="Proteomes" id="UP000092544">
    <property type="component" value="Unassembled WGS sequence"/>
</dbReference>
<dbReference type="Gene3D" id="3.30.450.20">
    <property type="entry name" value="PAS domain"/>
    <property type="match status" value="1"/>
</dbReference>
<feature type="domain" description="Methyl-accepting transducer" evidence="12">
    <location>
        <begin position="248"/>
        <end position="484"/>
    </location>
</feature>
<dbReference type="STRING" id="1792290.MSP8886_01150"/>
<evidence type="ECO:0000256" key="8">
    <source>
        <dbReference type="ARBA" id="ARBA00023136"/>
    </source>
</evidence>
<dbReference type="InterPro" id="IPR004089">
    <property type="entry name" value="MCPsignal_dom"/>
</dbReference>
<dbReference type="PROSITE" id="PS50112">
    <property type="entry name" value="PAS"/>
    <property type="match status" value="1"/>
</dbReference>
<gene>
    <name evidence="14" type="primary">aer_1</name>
    <name evidence="14" type="ORF">MSP8886_01150</name>
</gene>
<keyword evidence="6 11" id="KW-0812">Transmembrane</keyword>
<keyword evidence="15" id="KW-1185">Reference proteome</keyword>
<dbReference type="PANTHER" id="PTHR32089">
    <property type="entry name" value="METHYL-ACCEPTING CHEMOTAXIS PROTEIN MCPB"/>
    <property type="match status" value="1"/>
</dbReference>
<dbReference type="Pfam" id="PF00015">
    <property type="entry name" value="MCPsignal"/>
    <property type="match status" value="1"/>
</dbReference>
<dbReference type="InterPro" id="IPR035965">
    <property type="entry name" value="PAS-like_dom_sf"/>
</dbReference>
<dbReference type="CDD" id="cd11386">
    <property type="entry name" value="MCP_signal"/>
    <property type="match status" value="1"/>
</dbReference>
<dbReference type="PANTHER" id="PTHR32089:SF112">
    <property type="entry name" value="LYSOZYME-LIKE PROTEIN-RELATED"/>
    <property type="match status" value="1"/>
</dbReference>
<dbReference type="NCBIfam" id="TIGR00229">
    <property type="entry name" value="sensory_box"/>
    <property type="match status" value="1"/>
</dbReference>
<keyword evidence="2" id="KW-1003">Cell membrane</keyword>
<reference evidence="14 15" key="1">
    <citation type="submission" date="2016-06" db="EMBL/GenBank/DDBJ databases">
        <authorList>
            <person name="Kjaerup R.B."/>
            <person name="Dalgaard T.S."/>
            <person name="Juul-Madsen H.R."/>
        </authorList>
    </citation>
    <scope>NUCLEOTIDE SEQUENCE [LARGE SCALE GENOMIC DNA]</scope>
    <source>
        <strain evidence="14 15">CECT 8886</strain>
    </source>
</reference>
<dbReference type="PROSITE" id="PS50111">
    <property type="entry name" value="CHEMOTAXIS_TRANSDUC_2"/>
    <property type="match status" value="1"/>
</dbReference>
<evidence type="ECO:0000313" key="15">
    <source>
        <dbReference type="Proteomes" id="UP000092544"/>
    </source>
</evidence>
<name>A0A1A8T782_9GAMM</name>
<evidence type="ECO:0000256" key="10">
    <source>
        <dbReference type="PROSITE-ProRule" id="PRU00284"/>
    </source>
</evidence>
<evidence type="ECO:0000256" key="3">
    <source>
        <dbReference type="ARBA" id="ARBA00022481"/>
    </source>
</evidence>
<dbReference type="InterPro" id="IPR000014">
    <property type="entry name" value="PAS"/>
</dbReference>
<dbReference type="SUPFAM" id="SSF55785">
    <property type="entry name" value="PYP-like sensor domain (PAS domain)"/>
    <property type="match status" value="1"/>
</dbReference>